<accession>A0A0W8F4I6</accession>
<dbReference type="InterPro" id="IPR003439">
    <property type="entry name" value="ABC_transporter-like_ATP-bd"/>
</dbReference>
<organism evidence="6">
    <name type="scientific">hydrocarbon metagenome</name>
    <dbReference type="NCBI Taxonomy" id="938273"/>
    <lineage>
        <taxon>unclassified sequences</taxon>
        <taxon>metagenomes</taxon>
        <taxon>ecological metagenomes</taxon>
    </lineage>
</organism>
<dbReference type="InterPro" id="IPR017871">
    <property type="entry name" value="ABC_transporter-like_CS"/>
</dbReference>
<dbReference type="SMART" id="SM00382">
    <property type="entry name" value="AAA"/>
    <property type="match status" value="1"/>
</dbReference>
<feature type="domain" description="ABC transporter" evidence="5">
    <location>
        <begin position="3"/>
        <end position="236"/>
    </location>
</feature>
<protein>
    <submittedName>
        <fullName evidence="6">Iron(Iii) dicitrate transport atp-binding protein</fullName>
    </submittedName>
</protein>
<dbReference type="FunFam" id="3.40.50.300:FF:000134">
    <property type="entry name" value="Iron-enterobactin ABC transporter ATP-binding protein"/>
    <property type="match status" value="1"/>
</dbReference>
<dbReference type="InterPro" id="IPR050153">
    <property type="entry name" value="Metal_Ion_Import_ABC"/>
</dbReference>
<keyword evidence="2" id="KW-0813">Transport</keyword>
<sequence>MILSVDELRFFYRNKEILDDIAFSISEGEIVAILGPNGVGKTTLLKCLNRILKPKQGIITVDGENLSSLELMEIARRIGYVPQRVETGRLTAFDAVLLGRRPHIGWDISEKDLRIVDAAFQRFAIHHLRLSYLDEMSGGELQMIAIARAFVQEPKILLFDEPTSSLDLRNQVAILSTIREIVSQHRIAAVMTMHDLNTALRYADRFILLKDRTIHVCGDRSVITAGEIEAVYGVPVVIGEISGVPCVIPTCLCRPECEEEEICAEMEADTHVRYPRSSEDKPRVGRVSGL</sequence>
<proteinExistence type="inferred from homology"/>
<dbReference type="InterPro" id="IPR027417">
    <property type="entry name" value="P-loop_NTPase"/>
</dbReference>
<dbReference type="SUPFAM" id="SSF52540">
    <property type="entry name" value="P-loop containing nucleoside triphosphate hydrolases"/>
    <property type="match status" value="1"/>
</dbReference>
<dbReference type="GO" id="GO:0016887">
    <property type="term" value="F:ATP hydrolysis activity"/>
    <property type="evidence" value="ECO:0007669"/>
    <property type="project" value="InterPro"/>
</dbReference>
<reference evidence="6" key="1">
    <citation type="journal article" date="2015" name="Proc. Natl. Acad. Sci. U.S.A.">
        <title>Networks of energetic and metabolic interactions define dynamics in microbial communities.</title>
        <authorList>
            <person name="Embree M."/>
            <person name="Liu J.K."/>
            <person name="Al-Bassam M.M."/>
            <person name="Zengler K."/>
        </authorList>
    </citation>
    <scope>NUCLEOTIDE SEQUENCE</scope>
</reference>
<keyword evidence="4 6" id="KW-0067">ATP-binding</keyword>
<dbReference type="Gene3D" id="3.40.50.300">
    <property type="entry name" value="P-loop containing nucleotide triphosphate hydrolases"/>
    <property type="match status" value="1"/>
</dbReference>
<comment type="caution">
    <text evidence="6">The sequence shown here is derived from an EMBL/GenBank/DDBJ whole genome shotgun (WGS) entry which is preliminary data.</text>
</comment>
<dbReference type="InterPro" id="IPR003593">
    <property type="entry name" value="AAA+_ATPase"/>
</dbReference>
<evidence type="ECO:0000256" key="3">
    <source>
        <dbReference type="ARBA" id="ARBA00022741"/>
    </source>
</evidence>
<dbReference type="PANTHER" id="PTHR42734:SF6">
    <property type="entry name" value="MOLYBDATE IMPORT ATP-BINDING PROTEIN MOLC"/>
    <property type="match status" value="1"/>
</dbReference>
<evidence type="ECO:0000256" key="4">
    <source>
        <dbReference type="ARBA" id="ARBA00022840"/>
    </source>
</evidence>
<dbReference type="Pfam" id="PF00005">
    <property type="entry name" value="ABC_tran"/>
    <property type="match status" value="1"/>
</dbReference>
<dbReference type="PROSITE" id="PS50893">
    <property type="entry name" value="ABC_TRANSPORTER_2"/>
    <property type="match status" value="1"/>
</dbReference>
<evidence type="ECO:0000256" key="1">
    <source>
        <dbReference type="ARBA" id="ARBA00005417"/>
    </source>
</evidence>
<dbReference type="CDD" id="cd03214">
    <property type="entry name" value="ABC_Iron-Siderophores_B12_Hemin"/>
    <property type="match status" value="1"/>
</dbReference>
<keyword evidence="3" id="KW-0547">Nucleotide-binding</keyword>
<evidence type="ECO:0000259" key="5">
    <source>
        <dbReference type="PROSITE" id="PS50893"/>
    </source>
</evidence>
<gene>
    <name evidence="6" type="ORF">ASZ90_014536</name>
</gene>
<dbReference type="AlphaFoldDB" id="A0A0W8F4I6"/>
<dbReference type="GO" id="GO:0005524">
    <property type="term" value="F:ATP binding"/>
    <property type="evidence" value="ECO:0007669"/>
    <property type="project" value="UniProtKB-KW"/>
</dbReference>
<dbReference type="PANTHER" id="PTHR42734">
    <property type="entry name" value="METAL TRANSPORT SYSTEM ATP-BINDING PROTEIN TM_0124-RELATED"/>
    <property type="match status" value="1"/>
</dbReference>
<evidence type="ECO:0000313" key="6">
    <source>
        <dbReference type="EMBL" id="KUG15799.1"/>
    </source>
</evidence>
<comment type="similarity">
    <text evidence="1">Belongs to the ABC transporter superfamily.</text>
</comment>
<dbReference type="PROSITE" id="PS00211">
    <property type="entry name" value="ABC_TRANSPORTER_1"/>
    <property type="match status" value="1"/>
</dbReference>
<name>A0A0W8F4I6_9ZZZZ</name>
<dbReference type="EMBL" id="LNQE01001530">
    <property type="protein sequence ID" value="KUG15799.1"/>
    <property type="molecule type" value="Genomic_DNA"/>
</dbReference>
<evidence type="ECO:0000256" key="2">
    <source>
        <dbReference type="ARBA" id="ARBA00022448"/>
    </source>
</evidence>